<comment type="caution">
    <text evidence="10">The sequence shown here is derived from an EMBL/GenBank/DDBJ whole genome shotgun (WGS) entry which is preliminary data.</text>
</comment>
<dbReference type="EMBL" id="LFZO01000173">
    <property type="protein sequence ID" value="KXT11915.1"/>
    <property type="molecule type" value="Genomic_DNA"/>
</dbReference>
<comment type="similarity">
    <text evidence="1 7">Belongs to the peptidase A1 family.</text>
</comment>
<dbReference type="PANTHER" id="PTHR47966">
    <property type="entry name" value="BETA-SITE APP-CLEAVING ENZYME, ISOFORM A-RELATED"/>
    <property type="match status" value="1"/>
</dbReference>
<proteinExistence type="inferred from homology"/>
<name>A0A139IBF6_9PEZI</name>
<dbReference type="PRINTS" id="PR00792">
    <property type="entry name" value="PEPSIN"/>
</dbReference>
<dbReference type="Proteomes" id="UP000073492">
    <property type="component" value="Unassembled WGS sequence"/>
</dbReference>
<dbReference type="InterPro" id="IPR033121">
    <property type="entry name" value="PEPTIDASE_A1"/>
</dbReference>
<gene>
    <name evidence="10" type="ORF">AC579_8582</name>
</gene>
<organism evidence="10 11">
    <name type="scientific">Pseudocercospora musae</name>
    <dbReference type="NCBI Taxonomy" id="113226"/>
    <lineage>
        <taxon>Eukaryota</taxon>
        <taxon>Fungi</taxon>
        <taxon>Dikarya</taxon>
        <taxon>Ascomycota</taxon>
        <taxon>Pezizomycotina</taxon>
        <taxon>Dothideomycetes</taxon>
        <taxon>Dothideomycetidae</taxon>
        <taxon>Mycosphaerellales</taxon>
        <taxon>Mycosphaerellaceae</taxon>
        <taxon>Pseudocercospora</taxon>
    </lineage>
</organism>
<protein>
    <recommendedName>
        <fullName evidence="9">Peptidase A1 domain-containing protein</fullName>
    </recommendedName>
</protein>
<feature type="compositionally biased region" description="Polar residues" evidence="8">
    <location>
        <begin position="1065"/>
        <end position="1074"/>
    </location>
</feature>
<dbReference type="GO" id="GO:0006508">
    <property type="term" value="P:proteolysis"/>
    <property type="evidence" value="ECO:0007669"/>
    <property type="project" value="UniProtKB-KW"/>
</dbReference>
<dbReference type="CDD" id="cd05474">
    <property type="entry name" value="SAP_like"/>
    <property type="match status" value="1"/>
</dbReference>
<evidence type="ECO:0000256" key="8">
    <source>
        <dbReference type="SAM" id="MobiDB-lite"/>
    </source>
</evidence>
<dbReference type="InterPro" id="IPR001461">
    <property type="entry name" value="Aspartic_peptidase_A1"/>
</dbReference>
<dbReference type="Gene3D" id="2.40.70.10">
    <property type="entry name" value="Acid Proteases"/>
    <property type="match status" value="2"/>
</dbReference>
<dbReference type="Pfam" id="PF00026">
    <property type="entry name" value="Asp"/>
    <property type="match status" value="1"/>
</dbReference>
<dbReference type="STRING" id="113226.A0A139IBF6"/>
<dbReference type="PANTHER" id="PTHR47966:SF65">
    <property type="entry name" value="ASPARTIC-TYPE ENDOPEPTIDASE"/>
    <property type="match status" value="1"/>
</dbReference>
<keyword evidence="2 7" id="KW-0645">Protease</keyword>
<evidence type="ECO:0000256" key="1">
    <source>
        <dbReference type="ARBA" id="ARBA00007447"/>
    </source>
</evidence>
<dbReference type="SUPFAM" id="SSF50630">
    <property type="entry name" value="Acid proteases"/>
    <property type="match status" value="1"/>
</dbReference>
<keyword evidence="5 7" id="KW-0378">Hydrolase</keyword>
<evidence type="ECO:0000256" key="4">
    <source>
        <dbReference type="ARBA" id="ARBA00022750"/>
    </source>
</evidence>
<dbReference type="InterPro" id="IPR021109">
    <property type="entry name" value="Peptidase_aspartic_dom_sf"/>
</dbReference>
<reference evidence="10 11" key="1">
    <citation type="submission" date="2015-07" db="EMBL/GenBank/DDBJ databases">
        <title>Comparative genomics of the Sigatoka disease complex on banana suggests a link between parallel evolutionary changes in Pseudocercospora fijiensis and Pseudocercospora eumusae and increased virulence on the banana host.</title>
        <authorList>
            <person name="Chang T.-C."/>
            <person name="Salvucci A."/>
            <person name="Crous P.W."/>
            <person name="Stergiopoulos I."/>
        </authorList>
    </citation>
    <scope>NUCLEOTIDE SEQUENCE [LARGE SCALE GENOMIC DNA]</scope>
    <source>
        <strain evidence="10 11">CBS 116634</strain>
    </source>
</reference>
<evidence type="ECO:0000313" key="11">
    <source>
        <dbReference type="Proteomes" id="UP000073492"/>
    </source>
</evidence>
<keyword evidence="3" id="KW-0732">Signal</keyword>
<evidence type="ECO:0000256" key="2">
    <source>
        <dbReference type="ARBA" id="ARBA00022670"/>
    </source>
</evidence>
<dbReference type="GO" id="GO:0004190">
    <property type="term" value="F:aspartic-type endopeptidase activity"/>
    <property type="evidence" value="ECO:0007669"/>
    <property type="project" value="UniProtKB-KW"/>
</dbReference>
<evidence type="ECO:0000256" key="3">
    <source>
        <dbReference type="ARBA" id="ARBA00022729"/>
    </source>
</evidence>
<evidence type="ECO:0000256" key="5">
    <source>
        <dbReference type="ARBA" id="ARBA00022801"/>
    </source>
</evidence>
<dbReference type="InterPro" id="IPR033876">
    <property type="entry name" value="SAP-like"/>
</dbReference>
<sequence>MLSYGLILALAAGAIYNGVKFKKYKDEHPKYMYRRTTAAESRRYHKLAVSRAPSLSFDSKAQWVPVGGSYFVDIEIGTPPQPFKVLLDTGSDLLWVPSSNSSACEENICAGGQFKANVSKSFSAAKNSRPLNITYGDESQELGIFASDVVALGEVTFSNYTFGLANSVQVSPLTPNGPQYGIMGINYKSPSFNCTSMDDPTTCSLIPTVIDRMYESGVIDSRSYSIYLDDVLEQKGNIVFGAVDTAKFSGDLVTMDTAKIYGDYAGQLLYLTSATLVANGTSKASPLARTPYPGVLDTGSNYLQVPNSVFHQFARQIPDSAFASALNGTSVYCDQEDTNLGLVLGFKDAQNKSANIEVPFREMLTPIFDNGDVYNGSWSTIPLTQNGRALCYLSLAPSFRPMLILGDPLLRSAYTFYNLDEHTISIAQPSFFTDKENIVTVGKGPTPHLTGLGEDSIVGGHVDTPHDPSDFDLETNSDAQGIGYSQQRKSQASAAGDVDCSSVERECPCVPVDTCQACKTSSELFSPQCVDFYQHLQGCDCLPSVFKSLGLYTAQESSSSTDVDSSLLSKLMVDTSACSAAKHRCPKAHKNDCKSCQRALKAWDKDRKADKKFRKMVKKCNKFAKQLCENGCVPGAGCQVVSYLNGSSIATAQESFRSTGLKKSSPLGLLGGPDCGYWEHQCPRAHKHKCKSCKEALADFRKHPHDAKNKNKARERCTKFKKGLCKNGCVKAESCPAELSLNDNSTATWSQRSAHGQESRSTASESLLSHLGTFDDDSVCDQEQRLCPEAHKGYCKDCMHAIKRLLKDPRDDEKQEKYWSKCTKHDQDLCKHGCLPTDQCQQLPSLNATDLTASLESRGLVDDALSEDSPDPRTPVKHNLTCKQLKKHCYQIDGHDCSKCARAYEDHLEFPNSPKITYQYDRDCMKFLQKFCRSGFRQGRHAIGDHVPVHHPPRPKEVVSDVKLRGILQDFAATSPCDKLASRCPGVSESECQACKTVLTQATSLIEAKEGCLKFTEQLCADQGTCSDLTESQCATDLDLLRCIPDSTPISVQNTSDETELDATTLGSSKTSDLSPALLGKQQNPEAMAACAKLLSNNECVTTDGFSQCKSCAVKRQGCNECQAVLHHCGLDDLLPLFAPRSTTSTAVTSSASALSLSTKITIETKSAPHQKRIFPTSTSSLVAITDMPNMTERNEIGTRSNHSMTAAGVSSDRTTWDYADPSSSPTTSTREPAEPKFEDWPCDWLGSLHCYAATGACALCKMSGDGCEVFDALLTKCSKTGEGNNDLALLFPGLPAATAREHIGSSTTVPTGSDVLLTIDATPSSTAEFEWPVYTNPADLYCGYLAAAKCYEAAAACTPCKMHGFGCEEYNALLTLCAEENGWNDDDEKFLELGA</sequence>
<evidence type="ECO:0000256" key="7">
    <source>
        <dbReference type="RuleBase" id="RU000454"/>
    </source>
</evidence>
<dbReference type="PROSITE" id="PS00141">
    <property type="entry name" value="ASP_PROTEASE"/>
    <property type="match status" value="2"/>
</dbReference>
<feature type="active site" evidence="6">
    <location>
        <position position="297"/>
    </location>
</feature>
<accession>A0A139IBF6</accession>
<evidence type="ECO:0000259" key="9">
    <source>
        <dbReference type="PROSITE" id="PS51767"/>
    </source>
</evidence>
<dbReference type="PROSITE" id="PS51767">
    <property type="entry name" value="PEPTIDASE_A1"/>
    <property type="match status" value="1"/>
</dbReference>
<evidence type="ECO:0000313" key="10">
    <source>
        <dbReference type="EMBL" id="KXT11915.1"/>
    </source>
</evidence>
<feature type="domain" description="Peptidase A1" evidence="9">
    <location>
        <begin position="70"/>
        <end position="427"/>
    </location>
</feature>
<keyword evidence="4 7" id="KW-0064">Aspartyl protease</keyword>
<dbReference type="OrthoDB" id="771136at2759"/>
<evidence type="ECO:0000256" key="6">
    <source>
        <dbReference type="PIRSR" id="PIRSR601461-1"/>
    </source>
</evidence>
<feature type="region of interest" description="Disordered" evidence="8">
    <location>
        <begin position="1201"/>
        <end position="1237"/>
    </location>
</feature>
<dbReference type="InterPro" id="IPR001969">
    <property type="entry name" value="Aspartic_peptidase_AS"/>
</dbReference>
<feature type="region of interest" description="Disordered" evidence="8">
    <location>
        <begin position="1054"/>
        <end position="1077"/>
    </location>
</feature>
<feature type="active site" evidence="6">
    <location>
        <position position="88"/>
    </location>
</feature>
<keyword evidence="11" id="KW-1185">Reference proteome</keyword>